<accession>A0A9P4QMC1</accession>
<feature type="region of interest" description="Disordered" evidence="1">
    <location>
        <begin position="45"/>
        <end position="102"/>
    </location>
</feature>
<comment type="caution">
    <text evidence="2">The sequence shown here is derived from an EMBL/GenBank/DDBJ whole genome shotgun (WGS) entry which is preliminary data.</text>
</comment>
<gene>
    <name evidence="2" type="ORF">EJ04DRAFT_529467</name>
</gene>
<name>A0A9P4QMC1_9PLEO</name>
<evidence type="ECO:0000313" key="3">
    <source>
        <dbReference type="Proteomes" id="UP000799444"/>
    </source>
</evidence>
<reference evidence="2" key="1">
    <citation type="journal article" date="2020" name="Stud. Mycol.">
        <title>101 Dothideomycetes genomes: a test case for predicting lifestyles and emergence of pathogens.</title>
        <authorList>
            <person name="Haridas S."/>
            <person name="Albert R."/>
            <person name="Binder M."/>
            <person name="Bloem J."/>
            <person name="Labutti K."/>
            <person name="Salamov A."/>
            <person name="Andreopoulos B."/>
            <person name="Baker S."/>
            <person name="Barry K."/>
            <person name="Bills G."/>
            <person name="Bluhm B."/>
            <person name="Cannon C."/>
            <person name="Castanera R."/>
            <person name="Culley D."/>
            <person name="Daum C."/>
            <person name="Ezra D."/>
            <person name="Gonzalez J."/>
            <person name="Henrissat B."/>
            <person name="Kuo A."/>
            <person name="Liang C."/>
            <person name="Lipzen A."/>
            <person name="Lutzoni F."/>
            <person name="Magnuson J."/>
            <person name="Mondo S."/>
            <person name="Nolan M."/>
            <person name="Ohm R."/>
            <person name="Pangilinan J."/>
            <person name="Park H.-J."/>
            <person name="Ramirez L."/>
            <person name="Alfaro M."/>
            <person name="Sun H."/>
            <person name="Tritt A."/>
            <person name="Yoshinaga Y."/>
            <person name="Zwiers L.-H."/>
            <person name="Turgeon B."/>
            <person name="Goodwin S."/>
            <person name="Spatafora J."/>
            <person name="Crous P."/>
            <person name="Grigoriev I."/>
        </authorList>
    </citation>
    <scope>NUCLEOTIDE SEQUENCE</scope>
    <source>
        <strain evidence="2">CBS 125425</strain>
    </source>
</reference>
<keyword evidence="3" id="KW-1185">Reference proteome</keyword>
<dbReference type="EMBL" id="ML996334">
    <property type="protein sequence ID" value="KAF2727402.1"/>
    <property type="molecule type" value="Genomic_DNA"/>
</dbReference>
<feature type="compositionally biased region" description="Low complexity" evidence="1">
    <location>
        <begin position="76"/>
        <end position="88"/>
    </location>
</feature>
<evidence type="ECO:0000256" key="1">
    <source>
        <dbReference type="SAM" id="MobiDB-lite"/>
    </source>
</evidence>
<proteinExistence type="predicted"/>
<evidence type="ECO:0000313" key="2">
    <source>
        <dbReference type="EMBL" id="KAF2727402.1"/>
    </source>
</evidence>
<sequence>MDDEFETEVQICLRSHTSHHFSVYTSHRKLVLFAFLKSIIGAPARRTNSPRLSPPRRSPPGVSDHRVRRARRTPPRHISISSSNSSSSPEPRVPTPEADTPPTYAQQALRALIEQRHEIVAEMTEVGTVQRVNGVYHATTLGNRVTREVEADGVLLDGTWALFYRA</sequence>
<feature type="compositionally biased region" description="Basic residues" evidence="1">
    <location>
        <begin position="66"/>
        <end position="75"/>
    </location>
</feature>
<protein>
    <submittedName>
        <fullName evidence="2">Uncharacterized protein</fullName>
    </submittedName>
</protein>
<organism evidence="2 3">
    <name type="scientific">Polyplosphaeria fusca</name>
    <dbReference type="NCBI Taxonomy" id="682080"/>
    <lineage>
        <taxon>Eukaryota</taxon>
        <taxon>Fungi</taxon>
        <taxon>Dikarya</taxon>
        <taxon>Ascomycota</taxon>
        <taxon>Pezizomycotina</taxon>
        <taxon>Dothideomycetes</taxon>
        <taxon>Pleosporomycetidae</taxon>
        <taxon>Pleosporales</taxon>
        <taxon>Tetraplosphaeriaceae</taxon>
        <taxon>Polyplosphaeria</taxon>
    </lineage>
</organism>
<dbReference type="AlphaFoldDB" id="A0A9P4QMC1"/>
<dbReference type="Proteomes" id="UP000799444">
    <property type="component" value="Unassembled WGS sequence"/>
</dbReference>